<dbReference type="PhylomeDB" id="B4IS48"/>
<dbReference type="SUPFAM" id="SSF52540">
    <property type="entry name" value="P-loop containing nucleoside triphosphate hydrolases"/>
    <property type="match status" value="1"/>
</dbReference>
<dbReference type="eggNOG" id="KOG3812">
    <property type="taxonomic scope" value="Eukaryota"/>
</dbReference>
<protein>
    <submittedName>
        <fullName evidence="2">GL13483</fullName>
    </submittedName>
</protein>
<dbReference type="Proteomes" id="UP000008744">
    <property type="component" value="Unassembled WGS sequence"/>
</dbReference>
<accession>B4IS48</accession>
<dbReference type="STRING" id="7234.B4IS48"/>
<dbReference type="OrthoDB" id="5962384at2759"/>
<keyword evidence="3" id="KW-1185">Reference proteome</keyword>
<reference evidence="2 3" key="1">
    <citation type="journal article" date="2007" name="Nature">
        <title>Evolution of genes and genomes on the Drosophila phylogeny.</title>
        <authorList>
            <consortium name="Drosophila 12 Genomes Consortium"/>
            <person name="Clark A.G."/>
            <person name="Eisen M.B."/>
            <person name="Smith D.R."/>
            <person name="Bergman C.M."/>
            <person name="Oliver B."/>
            <person name="Markow T.A."/>
            <person name="Kaufman T.C."/>
            <person name="Kellis M."/>
            <person name="Gelbart W."/>
            <person name="Iyer V.N."/>
            <person name="Pollard D.A."/>
            <person name="Sackton T.B."/>
            <person name="Larracuente A.M."/>
            <person name="Singh N.D."/>
            <person name="Abad J.P."/>
            <person name="Abt D.N."/>
            <person name="Adryan B."/>
            <person name="Aguade M."/>
            <person name="Akashi H."/>
            <person name="Anderson W.W."/>
            <person name="Aquadro C.F."/>
            <person name="Ardell D.H."/>
            <person name="Arguello R."/>
            <person name="Artieri C.G."/>
            <person name="Barbash D.A."/>
            <person name="Barker D."/>
            <person name="Barsanti P."/>
            <person name="Batterham P."/>
            <person name="Batzoglou S."/>
            <person name="Begun D."/>
            <person name="Bhutkar A."/>
            <person name="Blanco E."/>
            <person name="Bosak S.A."/>
            <person name="Bradley R.K."/>
            <person name="Brand A.D."/>
            <person name="Brent M.R."/>
            <person name="Brooks A.N."/>
            <person name="Brown R.H."/>
            <person name="Butlin R.K."/>
            <person name="Caggese C."/>
            <person name="Calvi B.R."/>
            <person name="Bernardo de Carvalho A."/>
            <person name="Caspi A."/>
            <person name="Castrezana S."/>
            <person name="Celniker S.E."/>
            <person name="Chang J.L."/>
            <person name="Chapple C."/>
            <person name="Chatterji S."/>
            <person name="Chinwalla A."/>
            <person name="Civetta A."/>
            <person name="Clifton S.W."/>
            <person name="Comeron J.M."/>
            <person name="Costello J.C."/>
            <person name="Coyne J.A."/>
            <person name="Daub J."/>
            <person name="David R.G."/>
            <person name="Delcher A.L."/>
            <person name="Delehaunty K."/>
            <person name="Do C.B."/>
            <person name="Ebling H."/>
            <person name="Edwards K."/>
            <person name="Eickbush T."/>
            <person name="Evans J.D."/>
            <person name="Filipski A."/>
            <person name="Findeiss S."/>
            <person name="Freyhult E."/>
            <person name="Fulton L."/>
            <person name="Fulton R."/>
            <person name="Garcia A.C."/>
            <person name="Gardiner A."/>
            <person name="Garfield D.A."/>
            <person name="Garvin B.E."/>
            <person name="Gibson G."/>
            <person name="Gilbert D."/>
            <person name="Gnerre S."/>
            <person name="Godfrey J."/>
            <person name="Good R."/>
            <person name="Gotea V."/>
            <person name="Gravely B."/>
            <person name="Greenberg A.J."/>
            <person name="Griffiths-Jones S."/>
            <person name="Gross S."/>
            <person name="Guigo R."/>
            <person name="Gustafson E.A."/>
            <person name="Haerty W."/>
            <person name="Hahn M.W."/>
            <person name="Halligan D.L."/>
            <person name="Halpern A.L."/>
            <person name="Halter G.M."/>
            <person name="Han M.V."/>
            <person name="Heger A."/>
            <person name="Hillier L."/>
            <person name="Hinrichs A.S."/>
            <person name="Holmes I."/>
            <person name="Hoskins R.A."/>
            <person name="Hubisz M.J."/>
            <person name="Hultmark D."/>
            <person name="Huntley M.A."/>
            <person name="Jaffe D.B."/>
            <person name="Jagadeeshan S."/>
            <person name="Jeck W.R."/>
            <person name="Johnson J."/>
            <person name="Jones C.D."/>
            <person name="Jordan W.C."/>
            <person name="Karpen G.H."/>
            <person name="Kataoka E."/>
            <person name="Keightley P.D."/>
            <person name="Kheradpour P."/>
            <person name="Kirkness E.F."/>
            <person name="Koerich L.B."/>
            <person name="Kristiansen K."/>
            <person name="Kudrna D."/>
            <person name="Kulathinal R.J."/>
            <person name="Kumar S."/>
            <person name="Kwok R."/>
            <person name="Lander E."/>
            <person name="Langley C.H."/>
            <person name="Lapoint R."/>
            <person name="Lazzaro B.P."/>
            <person name="Lee S.J."/>
            <person name="Levesque L."/>
            <person name="Li R."/>
            <person name="Lin C.F."/>
            <person name="Lin M.F."/>
            <person name="Lindblad-Toh K."/>
            <person name="Llopart A."/>
            <person name="Long M."/>
            <person name="Low L."/>
            <person name="Lozovsky E."/>
            <person name="Lu J."/>
            <person name="Luo M."/>
            <person name="Machado C.A."/>
            <person name="Makalowski W."/>
            <person name="Marzo M."/>
            <person name="Matsuda M."/>
            <person name="Matzkin L."/>
            <person name="McAllister B."/>
            <person name="McBride C.S."/>
            <person name="McKernan B."/>
            <person name="McKernan K."/>
            <person name="Mendez-Lago M."/>
            <person name="Minx P."/>
            <person name="Mollenhauer M.U."/>
            <person name="Montooth K."/>
            <person name="Mount S.M."/>
            <person name="Mu X."/>
            <person name="Myers E."/>
            <person name="Negre B."/>
            <person name="Newfeld S."/>
            <person name="Nielsen R."/>
            <person name="Noor M.A."/>
            <person name="O'Grady P."/>
            <person name="Pachter L."/>
            <person name="Papaceit M."/>
            <person name="Parisi M.J."/>
            <person name="Parisi M."/>
            <person name="Parts L."/>
            <person name="Pedersen J.S."/>
            <person name="Pesole G."/>
            <person name="Phillippy A.M."/>
            <person name="Ponting C.P."/>
            <person name="Pop M."/>
            <person name="Porcelli D."/>
            <person name="Powell J.R."/>
            <person name="Prohaska S."/>
            <person name="Pruitt K."/>
            <person name="Puig M."/>
            <person name="Quesneville H."/>
            <person name="Ram K.R."/>
            <person name="Rand D."/>
            <person name="Rasmussen M.D."/>
            <person name="Reed L.K."/>
            <person name="Reenan R."/>
            <person name="Reily A."/>
            <person name="Remington K.A."/>
            <person name="Rieger T.T."/>
            <person name="Ritchie M.G."/>
            <person name="Robin C."/>
            <person name="Rogers Y.H."/>
            <person name="Rohde C."/>
            <person name="Rozas J."/>
            <person name="Rubenfield M.J."/>
            <person name="Ruiz A."/>
            <person name="Russo S."/>
            <person name="Salzberg S.L."/>
            <person name="Sanchez-Gracia A."/>
            <person name="Saranga D.J."/>
            <person name="Sato H."/>
            <person name="Schaeffer S.W."/>
            <person name="Schatz M.C."/>
            <person name="Schlenke T."/>
            <person name="Schwartz R."/>
            <person name="Segarra C."/>
            <person name="Singh R.S."/>
            <person name="Sirot L."/>
            <person name="Sirota M."/>
            <person name="Sisneros N.B."/>
            <person name="Smith C.D."/>
            <person name="Smith T.F."/>
            <person name="Spieth J."/>
            <person name="Stage D.E."/>
            <person name="Stark A."/>
            <person name="Stephan W."/>
            <person name="Strausberg R.L."/>
            <person name="Strempel S."/>
            <person name="Sturgill D."/>
            <person name="Sutton G."/>
            <person name="Sutton G.G."/>
            <person name="Tao W."/>
            <person name="Teichmann S."/>
            <person name="Tobari Y.N."/>
            <person name="Tomimura Y."/>
            <person name="Tsolas J.M."/>
            <person name="Valente V.L."/>
            <person name="Venter E."/>
            <person name="Venter J.C."/>
            <person name="Vicario S."/>
            <person name="Vieira F.G."/>
            <person name="Vilella A.J."/>
            <person name="Villasante A."/>
            <person name="Walenz B."/>
            <person name="Wang J."/>
            <person name="Wasserman M."/>
            <person name="Watts T."/>
            <person name="Wilson D."/>
            <person name="Wilson R.K."/>
            <person name="Wing R.A."/>
            <person name="Wolfner M.F."/>
            <person name="Wong A."/>
            <person name="Wong G.K."/>
            <person name="Wu C.I."/>
            <person name="Wu G."/>
            <person name="Yamamoto D."/>
            <person name="Yang H.P."/>
            <person name="Yang S.P."/>
            <person name="Yorke J.A."/>
            <person name="Yoshida K."/>
            <person name="Zdobnov E."/>
            <person name="Zhang P."/>
            <person name="Zhang Y."/>
            <person name="Zimin A.V."/>
            <person name="Baldwin J."/>
            <person name="Abdouelleil A."/>
            <person name="Abdulkadir J."/>
            <person name="Abebe A."/>
            <person name="Abera B."/>
            <person name="Abreu J."/>
            <person name="Acer S.C."/>
            <person name="Aftuck L."/>
            <person name="Alexander A."/>
            <person name="An P."/>
            <person name="Anderson E."/>
            <person name="Anderson S."/>
            <person name="Arachi H."/>
            <person name="Azer M."/>
            <person name="Bachantsang P."/>
            <person name="Barry A."/>
            <person name="Bayul T."/>
            <person name="Berlin A."/>
            <person name="Bessette D."/>
            <person name="Bloom T."/>
            <person name="Blye J."/>
            <person name="Boguslavskiy L."/>
            <person name="Bonnet C."/>
            <person name="Boukhgalter B."/>
            <person name="Bourzgui I."/>
            <person name="Brown A."/>
            <person name="Cahill P."/>
            <person name="Channer S."/>
            <person name="Cheshatsang Y."/>
            <person name="Chuda L."/>
            <person name="Citroen M."/>
            <person name="Collymore A."/>
            <person name="Cooke P."/>
            <person name="Costello M."/>
            <person name="D'Aco K."/>
            <person name="Daza R."/>
            <person name="De Haan G."/>
            <person name="DeGray S."/>
            <person name="DeMaso C."/>
            <person name="Dhargay N."/>
            <person name="Dooley K."/>
            <person name="Dooley E."/>
            <person name="Doricent M."/>
            <person name="Dorje P."/>
            <person name="Dorjee K."/>
            <person name="Dupes A."/>
            <person name="Elong R."/>
            <person name="Falk J."/>
            <person name="Farina A."/>
            <person name="Faro S."/>
            <person name="Ferguson D."/>
            <person name="Fisher S."/>
            <person name="Foley C.D."/>
            <person name="Franke A."/>
            <person name="Friedrich D."/>
            <person name="Gadbois L."/>
            <person name="Gearin G."/>
            <person name="Gearin C.R."/>
            <person name="Giannoukos G."/>
            <person name="Goode T."/>
            <person name="Graham J."/>
            <person name="Grandbois E."/>
            <person name="Grewal S."/>
            <person name="Gyaltsen K."/>
            <person name="Hafez N."/>
            <person name="Hagos B."/>
            <person name="Hall J."/>
            <person name="Henson C."/>
            <person name="Hollinger A."/>
            <person name="Honan T."/>
            <person name="Huard M.D."/>
            <person name="Hughes L."/>
            <person name="Hurhula B."/>
            <person name="Husby M.E."/>
            <person name="Kamat A."/>
            <person name="Kanga B."/>
            <person name="Kashin S."/>
            <person name="Khazanovich D."/>
            <person name="Kisner P."/>
            <person name="Lance K."/>
            <person name="Lara M."/>
            <person name="Lee W."/>
            <person name="Lennon N."/>
            <person name="Letendre F."/>
            <person name="LeVine R."/>
            <person name="Lipovsky A."/>
            <person name="Liu X."/>
            <person name="Liu J."/>
            <person name="Liu S."/>
            <person name="Lokyitsang T."/>
            <person name="Lokyitsang Y."/>
            <person name="Lubonja R."/>
            <person name="Lui A."/>
            <person name="MacDonald P."/>
            <person name="Magnisalis V."/>
            <person name="Maru K."/>
            <person name="Matthews C."/>
            <person name="McCusker W."/>
            <person name="McDonough S."/>
            <person name="Mehta T."/>
            <person name="Meldrim J."/>
            <person name="Meneus L."/>
            <person name="Mihai O."/>
            <person name="Mihalev A."/>
            <person name="Mihova T."/>
            <person name="Mittelman R."/>
            <person name="Mlenga V."/>
            <person name="Montmayeur A."/>
            <person name="Mulrain L."/>
            <person name="Navidi A."/>
            <person name="Naylor J."/>
            <person name="Negash T."/>
            <person name="Nguyen T."/>
            <person name="Nguyen N."/>
            <person name="Nicol R."/>
            <person name="Norbu C."/>
            <person name="Norbu N."/>
            <person name="Novod N."/>
            <person name="O'Neill B."/>
            <person name="Osman S."/>
            <person name="Markiewicz E."/>
            <person name="Oyono O.L."/>
            <person name="Patti C."/>
            <person name="Phunkhang P."/>
            <person name="Pierre F."/>
            <person name="Priest M."/>
            <person name="Raghuraman S."/>
            <person name="Rege F."/>
            <person name="Reyes R."/>
            <person name="Rise C."/>
            <person name="Rogov P."/>
            <person name="Ross K."/>
            <person name="Ryan E."/>
            <person name="Settipalli S."/>
            <person name="Shea T."/>
            <person name="Sherpa N."/>
            <person name="Shi L."/>
            <person name="Shih D."/>
            <person name="Sparrow T."/>
            <person name="Spaulding J."/>
            <person name="Stalker J."/>
            <person name="Stange-Thomann N."/>
            <person name="Stavropoulos S."/>
            <person name="Stone C."/>
            <person name="Strader C."/>
            <person name="Tesfaye S."/>
            <person name="Thomson T."/>
            <person name="Thoulutsang Y."/>
            <person name="Thoulutsang D."/>
            <person name="Topham K."/>
            <person name="Topping I."/>
            <person name="Tsamla T."/>
            <person name="Vassiliev H."/>
            <person name="Vo A."/>
            <person name="Wangchuk T."/>
            <person name="Wangdi T."/>
            <person name="Weiand M."/>
            <person name="Wilkinson J."/>
            <person name="Wilson A."/>
            <person name="Yadav S."/>
            <person name="Young G."/>
            <person name="Yu Q."/>
            <person name="Zembek L."/>
            <person name="Zhong D."/>
            <person name="Zimmer A."/>
            <person name="Zwirko Z."/>
            <person name="Jaffe D.B."/>
            <person name="Alvarez P."/>
            <person name="Brockman W."/>
            <person name="Butler J."/>
            <person name="Chin C."/>
            <person name="Gnerre S."/>
            <person name="Grabherr M."/>
            <person name="Kleber M."/>
            <person name="Mauceli E."/>
            <person name="MacCallum I."/>
        </authorList>
    </citation>
    <scope>NUCLEOTIDE SEQUENCE [LARGE SCALE GENOMIC DNA]</scope>
    <source>
        <strain evidence="3">MSH-3 / Tucson 14011-0111.49</strain>
    </source>
</reference>
<dbReference type="AlphaFoldDB" id="B4IS48"/>
<sequence>MVAAEKLSQCPPEMFDVILDENQLEDACEHIAEYLETYWKATHPDIRAVPPIARPLPQEASPLADAARLGPTPPVDGEEFVDEQDPRMGGLSSGEREGSRERDSRERERDRERERERDRDYWDREFNRDRSSKDRERDLEWERERAREWERERERDWDREFDWDQGKFPFILFSPYHFVT</sequence>
<evidence type="ECO:0000313" key="3">
    <source>
        <dbReference type="Proteomes" id="UP000008744"/>
    </source>
</evidence>
<dbReference type="HOGENOM" id="CLU_1497791_0_0_1"/>
<dbReference type="PANTHER" id="PTHR11824">
    <property type="entry name" value="VOLTAGE-DEPENDENT CALCIUM CHANNEL BETA SUBUNIT"/>
    <property type="match status" value="1"/>
</dbReference>
<dbReference type="InterPro" id="IPR027417">
    <property type="entry name" value="P-loop_NTPase"/>
</dbReference>
<evidence type="ECO:0000256" key="1">
    <source>
        <dbReference type="SAM" id="MobiDB-lite"/>
    </source>
</evidence>
<dbReference type="Gene3D" id="3.40.50.300">
    <property type="entry name" value="P-loop containing nucleotide triphosphate hydrolases"/>
    <property type="match status" value="1"/>
</dbReference>
<feature type="region of interest" description="Disordered" evidence="1">
    <location>
        <begin position="128"/>
        <end position="147"/>
    </location>
</feature>
<feature type="region of interest" description="Disordered" evidence="1">
    <location>
        <begin position="50"/>
        <end position="118"/>
    </location>
</feature>
<proteinExistence type="predicted"/>
<dbReference type="EMBL" id="CH698041">
    <property type="protein sequence ID" value="EDW25191.1"/>
    <property type="molecule type" value="Genomic_DNA"/>
</dbReference>
<gene>
    <name evidence="2" type="primary">Dper\GL13483</name>
    <name evidence="2" type="ORF">Dper_GL13483</name>
</gene>
<feature type="compositionally biased region" description="Basic and acidic residues" evidence="1">
    <location>
        <begin position="94"/>
        <end position="118"/>
    </location>
</feature>
<name>B4IS48_DROPE</name>
<organism evidence="3">
    <name type="scientific">Drosophila persimilis</name>
    <name type="common">Fruit fly</name>
    <dbReference type="NCBI Taxonomy" id="7234"/>
    <lineage>
        <taxon>Eukaryota</taxon>
        <taxon>Metazoa</taxon>
        <taxon>Ecdysozoa</taxon>
        <taxon>Arthropoda</taxon>
        <taxon>Hexapoda</taxon>
        <taxon>Insecta</taxon>
        <taxon>Pterygota</taxon>
        <taxon>Neoptera</taxon>
        <taxon>Endopterygota</taxon>
        <taxon>Diptera</taxon>
        <taxon>Brachycera</taxon>
        <taxon>Muscomorpha</taxon>
        <taxon>Ephydroidea</taxon>
        <taxon>Drosophilidae</taxon>
        <taxon>Drosophila</taxon>
        <taxon>Sophophora</taxon>
    </lineage>
</organism>
<evidence type="ECO:0000313" key="2">
    <source>
        <dbReference type="EMBL" id="EDW25191.1"/>
    </source>
</evidence>